<sequence length="73" mass="8153">MARNMRRLLETLEGVGDEETTSVIFPIDMEKAFNSLERTFLYSLMEHFGLGQGFISSTKLLSIDPTAGLKQGI</sequence>
<evidence type="ECO:0000313" key="1">
    <source>
        <dbReference type="EMBL" id="KAJ1207699.1"/>
    </source>
</evidence>
<accession>A0AAV7W6D8</accession>
<comment type="caution">
    <text evidence="1">The sequence shown here is derived from an EMBL/GenBank/DDBJ whole genome shotgun (WGS) entry which is preliminary data.</text>
</comment>
<protein>
    <recommendedName>
        <fullName evidence="3">Reverse transcriptase domain-containing protein</fullName>
    </recommendedName>
</protein>
<dbReference type="EMBL" id="JANPWB010000002">
    <property type="protein sequence ID" value="KAJ1207699.1"/>
    <property type="molecule type" value="Genomic_DNA"/>
</dbReference>
<keyword evidence="2" id="KW-1185">Reference proteome</keyword>
<evidence type="ECO:0000313" key="2">
    <source>
        <dbReference type="Proteomes" id="UP001066276"/>
    </source>
</evidence>
<evidence type="ECO:0008006" key="3">
    <source>
        <dbReference type="Google" id="ProtNLM"/>
    </source>
</evidence>
<reference evidence="1" key="1">
    <citation type="journal article" date="2022" name="bioRxiv">
        <title>Sequencing and chromosome-scale assembly of the giantPleurodeles waltlgenome.</title>
        <authorList>
            <person name="Brown T."/>
            <person name="Elewa A."/>
            <person name="Iarovenko S."/>
            <person name="Subramanian E."/>
            <person name="Araus A.J."/>
            <person name="Petzold A."/>
            <person name="Susuki M."/>
            <person name="Suzuki K.-i.T."/>
            <person name="Hayashi T."/>
            <person name="Toyoda A."/>
            <person name="Oliveira C."/>
            <person name="Osipova E."/>
            <person name="Leigh N.D."/>
            <person name="Simon A."/>
            <person name="Yun M.H."/>
        </authorList>
    </citation>
    <scope>NUCLEOTIDE SEQUENCE</scope>
    <source>
        <strain evidence="1">20211129_DDA</strain>
        <tissue evidence="1">Liver</tissue>
    </source>
</reference>
<organism evidence="1 2">
    <name type="scientific">Pleurodeles waltl</name>
    <name type="common">Iberian ribbed newt</name>
    <dbReference type="NCBI Taxonomy" id="8319"/>
    <lineage>
        <taxon>Eukaryota</taxon>
        <taxon>Metazoa</taxon>
        <taxon>Chordata</taxon>
        <taxon>Craniata</taxon>
        <taxon>Vertebrata</taxon>
        <taxon>Euteleostomi</taxon>
        <taxon>Amphibia</taxon>
        <taxon>Batrachia</taxon>
        <taxon>Caudata</taxon>
        <taxon>Salamandroidea</taxon>
        <taxon>Salamandridae</taxon>
        <taxon>Pleurodelinae</taxon>
        <taxon>Pleurodeles</taxon>
    </lineage>
</organism>
<proteinExistence type="predicted"/>
<dbReference type="AlphaFoldDB" id="A0AAV7W6D8"/>
<gene>
    <name evidence="1" type="ORF">NDU88_003089</name>
</gene>
<name>A0AAV7W6D8_PLEWA</name>
<dbReference type="Proteomes" id="UP001066276">
    <property type="component" value="Chromosome 1_2"/>
</dbReference>